<dbReference type="Gene3D" id="3.40.50.1820">
    <property type="entry name" value="alpha/beta hydrolase"/>
    <property type="match status" value="1"/>
</dbReference>
<sequence>MTNLTEFTFLSSDGKTRLHAMQWLPEGTPRAVLQISHGVAEHIGRYDGFARYLNEQGIAVVGHDHLGHGGSLPEGGTPVYFGDGTPWETVVADIQLLHEQLRREFPGVPLCLMGHSMGSFLARSYLIRYPGTLQAAILMGTGWQPQAKLTGGRAVAEVVCAAQGPSSASKLVNDLAFGGYNKAFAPNRTGYDWLSADSENVDRYIADPLCGADATVGLFRQMLHGIAFNQNPKNLTRMDSSLPVLLISGDRDPVGDMGKGVRRTAAAFRKAGLSDVTVKLYPGLRHEILNEGPMRQTVYEDIWHWLEPHLPTR</sequence>
<dbReference type="InterPro" id="IPR051044">
    <property type="entry name" value="MAG_DAG_Lipase"/>
</dbReference>
<dbReference type="PANTHER" id="PTHR11614">
    <property type="entry name" value="PHOSPHOLIPASE-RELATED"/>
    <property type="match status" value="1"/>
</dbReference>
<keyword evidence="3" id="KW-1185">Reference proteome</keyword>
<dbReference type="Pfam" id="PF12146">
    <property type="entry name" value="Hydrolase_4"/>
    <property type="match status" value="1"/>
</dbReference>
<dbReference type="RefSeq" id="WP_213540668.1">
    <property type="nucleotide sequence ID" value="NZ_AP023418.1"/>
</dbReference>
<reference evidence="2" key="1">
    <citation type="submission" date="2020-09" db="EMBL/GenBank/DDBJ databases">
        <title>New species isolated from human feces.</title>
        <authorList>
            <person name="Kitahara M."/>
            <person name="Shigeno Y."/>
            <person name="Shime M."/>
            <person name="Matsumoto Y."/>
            <person name="Nakamura S."/>
            <person name="Motooka D."/>
            <person name="Fukuoka S."/>
            <person name="Nishikawa H."/>
            <person name="Benno Y."/>
        </authorList>
    </citation>
    <scope>NUCLEOTIDE SEQUENCE</scope>
    <source>
        <strain evidence="2">MM50</strain>
    </source>
</reference>
<dbReference type="SUPFAM" id="SSF53474">
    <property type="entry name" value="alpha/beta-Hydrolases"/>
    <property type="match status" value="1"/>
</dbReference>
<evidence type="ECO:0000313" key="3">
    <source>
        <dbReference type="Proteomes" id="UP000681035"/>
    </source>
</evidence>
<dbReference type="KEGG" id="vcop:MM50RIKEN_18130"/>
<evidence type="ECO:0000259" key="1">
    <source>
        <dbReference type="Pfam" id="PF12146"/>
    </source>
</evidence>
<dbReference type="InterPro" id="IPR022742">
    <property type="entry name" value="Hydrolase_4"/>
</dbReference>
<organism evidence="2 3">
    <name type="scientific">Vescimonas coprocola</name>
    <dbReference type="NCBI Taxonomy" id="2714355"/>
    <lineage>
        <taxon>Bacteria</taxon>
        <taxon>Bacillati</taxon>
        <taxon>Bacillota</taxon>
        <taxon>Clostridia</taxon>
        <taxon>Eubacteriales</taxon>
        <taxon>Oscillospiraceae</taxon>
        <taxon>Vescimonas</taxon>
    </lineage>
</organism>
<dbReference type="AlphaFoldDB" id="A0A810Q234"/>
<proteinExistence type="predicted"/>
<dbReference type="InterPro" id="IPR029058">
    <property type="entry name" value="AB_hydrolase_fold"/>
</dbReference>
<protein>
    <recommendedName>
        <fullName evidence="1">Serine aminopeptidase S33 domain-containing protein</fullName>
    </recommendedName>
</protein>
<name>A0A810Q234_9FIRM</name>
<feature type="domain" description="Serine aminopeptidase S33" evidence="1">
    <location>
        <begin position="28"/>
        <end position="291"/>
    </location>
</feature>
<accession>A0A810Q234</accession>
<dbReference type="EMBL" id="AP023418">
    <property type="protein sequence ID" value="BCK82050.1"/>
    <property type="molecule type" value="Genomic_DNA"/>
</dbReference>
<dbReference type="Proteomes" id="UP000681035">
    <property type="component" value="Chromosome"/>
</dbReference>
<evidence type="ECO:0000313" key="2">
    <source>
        <dbReference type="EMBL" id="BCK82050.1"/>
    </source>
</evidence>
<gene>
    <name evidence="2" type="ORF">MM50RIKEN_18130</name>
</gene>